<evidence type="ECO:0000313" key="2">
    <source>
        <dbReference type="EMBL" id="GID77223.1"/>
    </source>
</evidence>
<feature type="region of interest" description="Disordered" evidence="1">
    <location>
        <begin position="66"/>
        <end position="89"/>
    </location>
</feature>
<protein>
    <submittedName>
        <fullName evidence="2">Uncharacterized protein</fullName>
    </submittedName>
</protein>
<gene>
    <name evidence="2" type="ORF">Ade02nite_58640</name>
</gene>
<evidence type="ECO:0000313" key="3">
    <source>
        <dbReference type="Proteomes" id="UP000609879"/>
    </source>
</evidence>
<name>A0ABQ3YB72_9ACTN</name>
<comment type="caution">
    <text evidence="2">The sequence shown here is derived from an EMBL/GenBank/DDBJ whole genome shotgun (WGS) entry which is preliminary data.</text>
</comment>
<evidence type="ECO:0000256" key="1">
    <source>
        <dbReference type="SAM" id="MobiDB-lite"/>
    </source>
</evidence>
<dbReference type="Proteomes" id="UP000609879">
    <property type="component" value="Unassembled WGS sequence"/>
</dbReference>
<reference evidence="2 3" key="1">
    <citation type="submission" date="2021-01" db="EMBL/GenBank/DDBJ databases">
        <title>Whole genome shotgun sequence of Actinoplanes deccanensis NBRC 13994.</title>
        <authorList>
            <person name="Komaki H."/>
            <person name="Tamura T."/>
        </authorList>
    </citation>
    <scope>NUCLEOTIDE SEQUENCE [LARGE SCALE GENOMIC DNA]</scope>
    <source>
        <strain evidence="2 3">NBRC 13994</strain>
    </source>
</reference>
<accession>A0ABQ3YB72</accession>
<keyword evidence="3" id="KW-1185">Reference proteome</keyword>
<feature type="compositionally biased region" description="Low complexity" evidence="1">
    <location>
        <begin position="80"/>
        <end position="89"/>
    </location>
</feature>
<sequence length="89" mass="9634">MDDPNSEFLTVVDHSTEILEAAQSARSAGNLHLAILMQATLWKLLGMPLVAERDVDVFGAAADDLAPLEGRRAPRRPSRRAQAGRPPTC</sequence>
<organism evidence="2 3">
    <name type="scientific">Paractinoplanes deccanensis</name>
    <dbReference type="NCBI Taxonomy" id="113561"/>
    <lineage>
        <taxon>Bacteria</taxon>
        <taxon>Bacillati</taxon>
        <taxon>Actinomycetota</taxon>
        <taxon>Actinomycetes</taxon>
        <taxon>Micromonosporales</taxon>
        <taxon>Micromonosporaceae</taxon>
        <taxon>Paractinoplanes</taxon>
    </lineage>
</organism>
<dbReference type="EMBL" id="BOMI01000115">
    <property type="protein sequence ID" value="GID77223.1"/>
    <property type="molecule type" value="Genomic_DNA"/>
</dbReference>
<proteinExistence type="predicted"/>